<dbReference type="GO" id="GO:0016787">
    <property type="term" value="F:hydrolase activity"/>
    <property type="evidence" value="ECO:0007669"/>
    <property type="project" value="UniProtKB-KW"/>
</dbReference>
<evidence type="ECO:0000256" key="4">
    <source>
        <dbReference type="ARBA" id="ARBA00022806"/>
    </source>
</evidence>
<dbReference type="CDD" id="cd00105">
    <property type="entry name" value="KH-I"/>
    <property type="match status" value="1"/>
</dbReference>
<keyword evidence="2" id="KW-0547">Nucleotide-binding</keyword>
<feature type="domain" description="Helicase ATP-binding" evidence="9">
    <location>
        <begin position="271"/>
        <end position="446"/>
    </location>
</feature>
<dbReference type="EMBL" id="BMAU01021337">
    <property type="protein sequence ID" value="GFY16083.1"/>
    <property type="molecule type" value="Genomic_DNA"/>
</dbReference>
<dbReference type="PROSITE" id="PS51192">
    <property type="entry name" value="HELICASE_ATP_BIND_1"/>
    <property type="match status" value="1"/>
</dbReference>
<dbReference type="SUPFAM" id="SSF54791">
    <property type="entry name" value="Eukaryotic type KH-domain (KH-domain type I)"/>
    <property type="match status" value="1"/>
</dbReference>
<evidence type="ECO:0000256" key="3">
    <source>
        <dbReference type="ARBA" id="ARBA00022801"/>
    </source>
</evidence>
<evidence type="ECO:0000256" key="7">
    <source>
        <dbReference type="PROSITE-ProRule" id="PRU00117"/>
    </source>
</evidence>
<dbReference type="PANTHER" id="PTHR47958">
    <property type="entry name" value="ATP-DEPENDENT RNA HELICASE DBP3"/>
    <property type="match status" value="1"/>
</dbReference>
<evidence type="ECO:0000313" key="12">
    <source>
        <dbReference type="Proteomes" id="UP000887159"/>
    </source>
</evidence>
<gene>
    <name evidence="11" type="primary">DDX43</name>
    <name evidence="11" type="ORF">TNCV_3530861</name>
</gene>
<dbReference type="GO" id="GO:0003724">
    <property type="term" value="F:RNA helicase activity"/>
    <property type="evidence" value="ECO:0007669"/>
    <property type="project" value="UniProtKB-EC"/>
</dbReference>
<evidence type="ECO:0000256" key="8">
    <source>
        <dbReference type="SAM" id="MobiDB-lite"/>
    </source>
</evidence>
<dbReference type="GO" id="GO:0005524">
    <property type="term" value="F:ATP binding"/>
    <property type="evidence" value="ECO:0007669"/>
    <property type="project" value="UniProtKB-KW"/>
</dbReference>
<keyword evidence="7" id="KW-0694">RNA-binding</keyword>
<dbReference type="Gene3D" id="3.40.50.300">
    <property type="entry name" value="P-loop containing nucleotide triphosphate hydrolases"/>
    <property type="match status" value="2"/>
</dbReference>
<evidence type="ECO:0000259" key="9">
    <source>
        <dbReference type="PROSITE" id="PS51192"/>
    </source>
</evidence>
<dbReference type="InterPro" id="IPR027417">
    <property type="entry name" value="P-loop_NTPase"/>
</dbReference>
<keyword evidence="12" id="KW-1185">Reference proteome</keyword>
<dbReference type="FunFam" id="3.40.50.300:FF:000008">
    <property type="entry name" value="ATP-dependent RNA helicase RhlB"/>
    <property type="match status" value="1"/>
</dbReference>
<dbReference type="EC" id="3.6.4.13" evidence="1"/>
<dbReference type="Proteomes" id="UP000887159">
    <property type="component" value="Unassembled WGS sequence"/>
</dbReference>
<keyword evidence="3" id="KW-0378">Hydrolase</keyword>
<comment type="catalytic activity">
    <reaction evidence="6">
        <text>ATP + H2O = ADP + phosphate + H(+)</text>
        <dbReference type="Rhea" id="RHEA:13065"/>
        <dbReference type="ChEBI" id="CHEBI:15377"/>
        <dbReference type="ChEBI" id="CHEBI:15378"/>
        <dbReference type="ChEBI" id="CHEBI:30616"/>
        <dbReference type="ChEBI" id="CHEBI:43474"/>
        <dbReference type="ChEBI" id="CHEBI:456216"/>
        <dbReference type="EC" id="3.6.4.13"/>
    </reaction>
</comment>
<keyword evidence="5" id="KW-0067">ATP-binding</keyword>
<name>A0A8X6T0D5_TRICX</name>
<keyword evidence="4" id="KW-0347">Helicase</keyword>
<comment type="caution">
    <text evidence="11">The sequence shown here is derived from an EMBL/GenBank/DDBJ whole genome shotgun (WGS) entry which is preliminary data.</text>
</comment>
<dbReference type="InterPro" id="IPR036612">
    <property type="entry name" value="KH_dom_type_1_sf"/>
</dbReference>
<dbReference type="Pfam" id="PF00270">
    <property type="entry name" value="DEAD"/>
    <property type="match status" value="1"/>
</dbReference>
<reference evidence="11" key="1">
    <citation type="submission" date="2020-08" db="EMBL/GenBank/DDBJ databases">
        <title>Multicomponent nature underlies the extraordinary mechanical properties of spider dragline silk.</title>
        <authorList>
            <person name="Kono N."/>
            <person name="Nakamura H."/>
            <person name="Mori M."/>
            <person name="Yoshida Y."/>
            <person name="Ohtoshi R."/>
            <person name="Malay A.D."/>
            <person name="Moran D.A.P."/>
            <person name="Tomita M."/>
            <person name="Numata K."/>
            <person name="Arakawa K."/>
        </authorList>
    </citation>
    <scope>NUCLEOTIDE SEQUENCE</scope>
</reference>
<accession>A0A8X6T0D5</accession>
<dbReference type="GO" id="GO:0010468">
    <property type="term" value="P:regulation of gene expression"/>
    <property type="evidence" value="ECO:0007669"/>
    <property type="project" value="UniProtKB-ARBA"/>
</dbReference>
<dbReference type="InterPro" id="IPR014001">
    <property type="entry name" value="Helicase_ATP-bd"/>
</dbReference>
<dbReference type="InterPro" id="IPR004087">
    <property type="entry name" value="KH_dom"/>
</dbReference>
<dbReference type="CDD" id="cd18787">
    <property type="entry name" value="SF2_C_DEAD"/>
    <property type="match status" value="1"/>
</dbReference>
<evidence type="ECO:0000259" key="10">
    <source>
        <dbReference type="PROSITE" id="PS51194"/>
    </source>
</evidence>
<dbReference type="PROSITE" id="PS51194">
    <property type="entry name" value="HELICASE_CTER"/>
    <property type="match status" value="1"/>
</dbReference>
<evidence type="ECO:0000313" key="11">
    <source>
        <dbReference type="EMBL" id="GFY16083.1"/>
    </source>
</evidence>
<dbReference type="PROSITE" id="PS50084">
    <property type="entry name" value="KH_TYPE_1"/>
    <property type="match status" value="1"/>
</dbReference>
<protein>
    <recommendedName>
        <fullName evidence="1">RNA helicase</fullName>
        <ecNumber evidence="1">3.6.4.13</ecNumber>
    </recommendedName>
</protein>
<dbReference type="AlphaFoldDB" id="A0A8X6T0D5"/>
<dbReference type="InterPro" id="IPR004088">
    <property type="entry name" value="KH_dom_type_1"/>
</dbReference>
<dbReference type="Pfam" id="PF00271">
    <property type="entry name" value="Helicase_C"/>
    <property type="match status" value="1"/>
</dbReference>
<feature type="domain" description="Helicase C-terminal" evidence="10">
    <location>
        <begin position="458"/>
        <end position="620"/>
    </location>
</feature>
<dbReference type="FunFam" id="3.40.50.300:FF:000079">
    <property type="entry name" value="probable ATP-dependent RNA helicase DDX17"/>
    <property type="match status" value="1"/>
</dbReference>
<evidence type="ECO:0000256" key="1">
    <source>
        <dbReference type="ARBA" id="ARBA00012552"/>
    </source>
</evidence>
<proteinExistence type="predicted"/>
<dbReference type="Gene3D" id="3.30.1370.10">
    <property type="entry name" value="K Homology domain, type 1"/>
    <property type="match status" value="1"/>
</dbReference>
<dbReference type="SMART" id="SM00490">
    <property type="entry name" value="HELICc"/>
    <property type="match status" value="1"/>
</dbReference>
<dbReference type="Pfam" id="PF00013">
    <property type="entry name" value="KH_1"/>
    <property type="match status" value="1"/>
</dbReference>
<dbReference type="InterPro" id="IPR011545">
    <property type="entry name" value="DEAD/DEAH_box_helicase_dom"/>
</dbReference>
<organism evidence="11 12">
    <name type="scientific">Trichonephila clavipes</name>
    <name type="common">Golden silk orbweaver</name>
    <name type="synonym">Nephila clavipes</name>
    <dbReference type="NCBI Taxonomy" id="2585209"/>
    <lineage>
        <taxon>Eukaryota</taxon>
        <taxon>Metazoa</taxon>
        <taxon>Ecdysozoa</taxon>
        <taxon>Arthropoda</taxon>
        <taxon>Chelicerata</taxon>
        <taxon>Arachnida</taxon>
        <taxon>Araneae</taxon>
        <taxon>Araneomorphae</taxon>
        <taxon>Entelegynae</taxon>
        <taxon>Araneoidea</taxon>
        <taxon>Nephilidae</taxon>
        <taxon>Trichonephila</taxon>
    </lineage>
</organism>
<dbReference type="SUPFAM" id="SSF52540">
    <property type="entry name" value="P-loop containing nucleoside triphosphate hydrolases"/>
    <property type="match status" value="1"/>
</dbReference>
<evidence type="ECO:0000256" key="5">
    <source>
        <dbReference type="ARBA" id="ARBA00022840"/>
    </source>
</evidence>
<dbReference type="SMART" id="SM00322">
    <property type="entry name" value="KH"/>
    <property type="match status" value="1"/>
</dbReference>
<evidence type="ECO:0000256" key="6">
    <source>
        <dbReference type="ARBA" id="ARBA00047984"/>
    </source>
</evidence>
<feature type="region of interest" description="Disordered" evidence="8">
    <location>
        <begin position="47"/>
        <end position="71"/>
    </location>
</feature>
<dbReference type="SMART" id="SM00487">
    <property type="entry name" value="DEXDc"/>
    <property type="match status" value="1"/>
</dbReference>
<sequence>MECWDGDLNTYGKLAKNAQNSGYYNDRLADSYTSKPKDERQKNNVRVFSNSSSRSSRGGRNNNYRRSNYDSSQMEIDSNFVGRVIGRGGSKIQAFQDESGARIKVLNESDANGSTVICLTGSAEARDIAKILIEEFIADFSQVSIDKSSKSSNGAANNTNNKAYDNEPIEWNLSNQEYEEARKKKIAALPEIKKYFYVEHPAVAAMTKTDVVQLRALMDNISVCNVDLDDDKSIPNPITTFEEAFQPYSELLEELKNQGFSSPSPIQCQAWPIIMSGLDMIGISQTGTGKTIAFLFPALIHIIGQVTPREQRKGPSCVILAPTREIVIQIEEEAKKYSYHNIRSTCVYGGTSRREQINVVTEGVDIIIATPGRLNDLVMNHFVDLTSVTYLVLDEADSMLDLGFEPQIQKIVLDIHPDRQTIMTSATWNLEIQKMAAHYLTKPIKVNVGALSLFAIHSVTQEILFVDDEDERHYLLNYFVNSLTENDKAIIFVDRKCVVDDVSTDLIISGIDCQSIHGEREQSDREQALNDLKTGAVNILVATDVASRGLDIKDITHIFNMYFPRNIEEYVHRIGRTGRAGRTGTAISIFTKEDASNAEALIEILREADEYVPDELKAMAAKFKERRCQKLAKGALTGGGRHFRGRGHKRF</sequence>
<evidence type="ECO:0000256" key="2">
    <source>
        <dbReference type="ARBA" id="ARBA00022741"/>
    </source>
</evidence>
<dbReference type="InterPro" id="IPR001650">
    <property type="entry name" value="Helicase_C-like"/>
</dbReference>
<dbReference type="GO" id="GO:0003723">
    <property type="term" value="F:RNA binding"/>
    <property type="evidence" value="ECO:0007669"/>
    <property type="project" value="UniProtKB-UniRule"/>
</dbReference>